<evidence type="ECO:0000313" key="1">
    <source>
        <dbReference type="EMBL" id="MFB2892678.1"/>
    </source>
</evidence>
<dbReference type="EMBL" id="JBHFNR010000047">
    <property type="protein sequence ID" value="MFB2892678.1"/>
    <property type="molecule type" value="Genomic_DNA"/>
</dbReference>
<proteinExistence type="predicted"/>
<evidence type="ECO:0000313" key="2">
    <source>
        <dbReference type="Proteomes" id="UP001576784"/>
    </source>
</evidence>
<reference evidence="1 2" key="1">
    <citation type="submission" date="2024-09" db="EMBL/GenBank/DDBJ databases">
        <title>Floridaenema gen nov. (Aerosakkonemataceae, Aerosakkonematales ord. nov., Cyanobacteria) from benthic tropical and subtropical fresh waters, with the description of four new species.</title>
        <authorList>
            <person name="Moretto J.A."/>
            <person name="Berthold D.E."/>
            <person name="Lefler F.W."/>
            <person name="Huang I.-S."/>
            <person name="Laughinghouse H. IV."/>
        </authorList>
    </citation>
    <scope>NUCLEOTIDE SEQUENCE [LARGE SCALE GENOMIC DNA]</scope>
    <source>
        <strain evidence="1 2">BLCC-F50</strain>
    </source>
</reference>
<organism evidence="1 2">
    <name type="scientific">Floridaenema flaviceps BLCC-F50</name>
    <dbReference type="NCBI Taxonomy" id="3153642"/>
    <lineage>
        <taxon>Bacteria</taxon>
        <taxon>Bacillati</taxon>
        <taxon>Cyanobacteriota</taxon>
        <taxon>Cyanophyceae</taxon>
        <taxon>Oscillatoriophycideae</taxon>
        <taxon>Aerosakkonematales</taxon>
        <taxon>Aerosakkonemataceae</taxon>
        <taxon>Floridanema</taxon>
        <taxon>Floridanema flaviceps</taxon>
    </lineage>
</organism>
<sequence length="44" mass="5273">MSFTVILNREILIISECDRIPLKNYFTQIEKTLDETYLKVCQYS</sequence>
<keyword evidence="2" id="KW-1185">Reference proteome</keyword>
<protein>
    <submittedName>
        <fullName evidence="1">Uncharacterized protein</fullName>
    </submittedName>
</protein>
<accession>A0ABV4XLW0</accession>
<gene>
    <name evidence="1" type="ORF">ACE1CI_07015</name>
</gene>
<name>A0ABV4XLW0_9CYAN</name>
<comment type="caution">
    <text evidence="1">The sequence shown here is derived from an EMBL/GenBank/DDBJ whole genome shotgun (WGS) entry which is preliminary data.</text>
</comment>
<dbReference type="RefSeq" id="WP_413262350.1">
    <property type="nucleotide sequence ID" value="NZ_JBHFNR010000047.1"/>
</dbReference>
<dbReference type="Proteomes" id="UP001576784">
    <property type="component" value="Unassembled WGS sequence"/>
</dbReference>